<evidence type="ECO:0000256" key="1">
    <source>
        <dbReference type="ARBA" id="ARBA00009831"/>
    </source>
</evidence>
<sequence>MVQLPRHVALKSKYNANYLRYLNEASPVQTFLQYSGDTVLSPYTKFDIEQAKCDPSLVNIRCCYNNKYWVSLPSDHNYIVAQADKTEEDKSKWNCTLFQPIYDNTHHAFRFRHIYLGFNIVLWRVGPPYGDCLRAQWSDPDRDLCDLSTIIDWGTLLSIPKYIAFKGDNGCFLSSRWIEGHQYHQFASNDIGDPTIGMETFITKDGSIRVKSNYFGKFWRRSPNWIWADSTDTSTNNPDTLFWPTKVDNNNVIALRNLGNNNFIKRLTTEGKTSCLNAAINTIDETARLQMVEPVLRREIYNVNYRLADSRVYDQIPLVMATGDATNRTQVANTMNLNLSYTETKSSTWSSSVSTKLGVKTTLETGVPFIADGKVEISAEFSGSYQWGETKTTSQTLGTTYQVTVPPMSTVIVSLLATKGTCDVPYSYTQCDTLINGETKIYEMDDGVYTGINCYNFKYEVKSKPLGC</sequence>
<proteinExistence type="inferred from homology"/>
<dbReference type="RefSeq" id="XP_022150379.1">
    <property type="nucleotide sequence ID" value="XM_022294687.1"/>
</dbReference>
<dbReference type="Pfam" id="PF01117">
    <property type="entry name" value="Aerolysin"/>
    <property type="match status" value="1"/>
</dbReference>
<dbReference type="SUPFAM" id="SSF56973">
    <property type="entry name" value="Aerolisin/ETX pore-forming domain"/>
    <property type="match status" value="1"/>
</dbReference>
<dbReference type="KEGG" id="mcha:111018555"/>
<comment type="similarity">
    <text evidence="1">Belongs to the aerolysin family.</text>
</comment>
<accession>A0A6J1D9W8</accession>
<protein>
    <submittedName>
        <fullName evidence="5">Uncharacterized protein LOC111018555</fullName>
    </submittedName>
</protein>
<dbReference type="Gene3D" id="2.170.15.10">
    <property type="entry name" value="Proaerolysin, chain A, domain 3"/>
    <property type="match status" value="1"/>
</dbReference>
<name>A0A6J1D9W8_MOMCH</name>
<gene>
    <name evidence="5" type="primary">LOC111018555</name>
</gene>
<evidence type="ECO:0000259" key="3">
    <source>
        <dbReference type="SMART" id="SM00791"/>
    </source>
</evidence>
<evidence type="ECO:0000313" key="4">
    <source>
        <dbReference type="Proteomes" id="UP000504603"/>
    </source>
</evidence>
<dbReference type="CDD" id="cd20216">
    <property type="entry name" value="PFM_HFR-2-like"/>
    <property type="match status" value="1"/>
</dbReference>
<feature type="domain" description="Agglutinin" evidence="3">
    <location>
        <begin position="2"/>
        <end position="152"/>
    </location>
</feature>
<dbReference type="InterPro" id="IPR055267">
    <property type="entry name" value="Aerolysin-like_C"/>
</dbReference>
<evidence type="ECO:0000256" key="2">
    <source>
        <dbReference type="ARBA" id="ARBA00023157"/>
    </source>
</evidence>
<dbReference type="Pfam" id="PF07468">
    <property type="entry name" value="Agglutinin"/>
    <property type="match status" value="2"/>
</dbReference>
<feature type="domain" description="Agglutinin" evidence="3">
    <location>
        <begin position="157"/>
        <end position="293"/>
    </location>
</feature>
<dbReference type="AlphaFoldDB" id="A0A6J1D9W8"/>
<dbReference type="InterPro" id="IPR008998">
    <property type="entry name" value="Agglutinin"/>
</dbReference>
<reference evidence="5" key="1">
    <citation type="submission" date="2025-08" db="UniProtKB">
        <authorList>
            <consortium name="RefSeq"/>
        </authorList>
    </citation>
    <scope>IDENTIFICATION</scope>
    <source>
        <strain evidence="5">OHB3-1</strain>
    </source>
</reference>
<dbReference type="SMART" id="SM00791">
    <property type="entry name" value="Agglutinin"/>
    <property type="match status" value="2"/>
</dbReference>
<dbReference type="PANTHER" id="PTHR39244">
    <property type="entry name" value="NATTERIN-4"/>
    <property type="match status" value="1"/>
</dbReference>
<dbReference type="PANTHER" id="PTHR39244:SF5">
    <property type="entry name" value="NATTERIN-3-LIKE"/>
    <property type="match status" value="1"/>
</dbReference>
<dbReference type="OrthoDB" id="4948898at2759"/>
<dbReference type="SUPFAM" id="SSF50382">
    <property type="entry name" value="Agglutinin"/>
    <property type="match status" value="2"/>
</dbReference>
<organism evidence="4 5">
    <name type="scientific">Momordica charantia</name>
    <name type="common">Bitter gourd</name>
    <name type="synonym">Balsam pear</name>
    <dbReference type="NCBI Taxonomy" id="3673"/>
    <lineage>
        <taxon>Eukaryota</taxon>
        <taxon>Viridiplantae</taxon>
        <taxon>Streptophyta</taxon>
        <taxon>Embryophyta</taxon>
        <taxon>Tracheophyta</taxon>
        <taxon>Spermatophyta</taxon>
        <taxon>Magnoliopsida</taxon>
        <taxon>eudicotyledons</taxon>
        <taxon>Gunneridae</taxon>
        <taxon>Pentapetalae</taxon>
        <taxon>rosids</taxon>
        <taxon>fabids</taxon>
        <taxon>Cucurbitales</taxon>
        <taxon>Cucurbitaceae</taxon>
        <taxon>Momordiceae</taxon>
        <taxon>Momordica</taxon>
    </lineage>
</organism>
<keyword evidence="2" id="KW-1015">Disulfide bond</keyword>
<evidence type="ECO:0000313" key="5">
    <source>
        <dbReference type="RefSeq" id="XP_022150379.1"/>
    </source>
</evidence>
<dbReference type="InterPro" id="IPR053237">
    <property type="entry name" value="Natterin_C"/>
</dbReference>
<dbReference type="GeneID" id="111018555"/>
<dbReference type="Proteomes" id="UP000504603">
    <property type="component" value="Unplaced"/>
</dbReference>
<dbReference type="InterPro" id="IPR036242">
    <property type="entry name" value="Agglutinin_dom_sf"/>
</dbReference>
<keyword evidence="4" id="KW-1185">Reference proteome</keyword>
<dbReference type="Gene3D" id="2.80.10.50">
    <property type="match status" value="2"/>
</dbReference>